<organism evidence="6 7">
    <name type="scientific">Metabacillus herbersteinensis</name>
    <dbReference type="NCBI Taxonomy" id="283816"/>
    <lineage>
        <taxon>Bacteria</taxon>
        <taxon>Bacillati</taxon>
        <taxon>Bacillota</taxon>
        <taxon>Bacilli</taxon>
        <taxon>Bacillales</taxon>
        <taxon>Bacillaceae</taxon>
        <taxon>Metabacillus</taxon>
    </lineage>
</organism>
<dbReference type="SUPFAM" id="SSF56645">
    <property type="entry name" value="Acyl-CoA dehydrogenase NM domain-like"/>
    <property type="match status" value="1"/>
</dbReference>
<feature type="domain" description="HpaB/PvcC/4-BUDH N-terminal" evidence="5">
    <location>
        <begin position="5"/>
        <end position="271"/>
    </location>
</feature>
<evidence type="ECO:0000256" key="3">
    <source>
        <dbReference type="ARBA" id="ARBA00023002"/>
    </source>
</evidence>
<comment type="caution">
    <text evidence="6">The sequence shown here is derived from an EMBL/GenBank/DDBJ whole genome shotgun (WGS) entry which is preliminary data.</text>
</comment>
<dbReference type="RefSeq" id="WP_378931562.1">
    <property type="nucleotide sequence ID" value="NZ_JBHLVO010000003.1"/>
</dbReference>
<evidence type="ECO:0000313" key="7">
    <source>
        <dbReference type="Proteomes" id="UP001589854"/>
    </source>
</evidence>
<dbReference type="SUPFAM" id="SSF47203">
    <property type="entry name" value="Acyl-CoA dehydrogenase C-terminal domain-like"/>
    <property type="match status" value="1"/>
</dbReference>
<dbReference type="InterPro" id="IPR024674">
    <property type="entry name" value="HpaB/PvcC/4-BUDH_N"/>
</dbReference>
<feature type="domain" description="HpaB/PvcC/4-BUDH C-terminal" evidence="4">
    <location>
        <begin position="280"/>
        <end position="477"/>
    </location>
</feature>
<accession>A0ABV6GBQ7</accession>
<dbReference type="InterPro" id="IPR004925">
    <property type="entry name" value="HpaB/PvcC/4-BUDH"/>
</dbReference>
<dbReference type="InterPro" id="IPR046373">
    <property type="entry name" value="Acyl-CoA_Oxase/DH_mid-dom_sf"/>
</dbReference>
<dbReference type="Gene3D" id="1.20.140.10">
    <property type="entry name" value="Butyryl-CoA Dehydrogenase, subunit A, domain 3"/>
    <property type="match status" value="1"/>
</dbReference>
<keyword evidence="1" id="KW-0285">Flavoprotein</keyword>
<dbReference type="PANTHER" id="PTHR36117:SF3">
    <property type="entry name" value="4-HYDROXYPHENYLACETATE 3-MONOOXYGENASE-RELATED"/>
    <property type="match status" value="1"/>
</dbReference>
<dbReference type="Pfam" id="PF11794">
    <property type="entry name" value="HpaB_N"/>
    <property type="match status" value="1"/>
</dbReference>
<dbReference type="InterPro" id="IPR009100">
    <property type="entry name" value="AcylCoA_DH/oxidase_NM_dom_sf"/>
</dbReference>
<dbReference type="EC" id="1.14.14.9" evidence="6"/>
<dbReference type="Proteomes" id="UP001589854">
    <property type="component" value="Unassembled WGS sequence"/>
</dbReference>
<dbReference type="Pfam" id="PF03241">
    <property type="entry name" value="HpaB"/>
    <property type="match status" value="1"/>
</dbReference>
<protein>
    <submittedName>
        <fullName evidence="6">4-hydroxyphenylacetate 3-monooxygenase, oxygenase component</fullName>
        <ecNumber evidence="6">1.14.14.9</ecNumber>
    </submittedName>
</protein>
<dbReference type="GO" id="GO:0052881">
    <property type="term" value="F:4-hydroxyphenylacetate 3-monooxygenase activity"/>
    <property type="evidence" value="ECO:0007669"/>
    <property type="project" value="UniProtKB-EC"/>
</dbReference>
<dbReference type="Gene3D" id="1.10.3140.10">
    <property type="entry name" value="4-hydroxybutyryl-coa dehydratase, domain 1"/>
    <property type="match status" value="1"/>
</dbReference>
<keyword evidence="2" id="KW-0274">FAD</keyword>
<evidence type="ECO:0000313" key="6">
    <source>
        <dbReference type="EMBL" id="MFC0270985.1"/>
    </source>
</evidence>
<proteinExistence type="predicted"/>
<name>A0ABV6GBQ7_9BACI</name>
<dbReference type="EMBL" id="JBHLVO010000003">
    <property type="protein sequence ID" value="MFC0270985.1"/>
    <property type="molecule type" value="Genomic_DNA"/>
</dbReference>
<sequence length="479" mass="54470">MPAITGEQYLDRINSLKPNIWIGGKQIKESISLHPAYRGAMQTKASLYDLQLHPDKIERMTYHSPVTNNRIGISFLEPKTKEDLKIRRHMIQEWANKTVGMMGRTPDYLNTAVMTLAAAAPVLKDQDEDFVGNLQTLYETAREKDLSFTHSFINPQVNRSSLYTEASFQPIAAKITKKTAEGIIIKGARLLATQGGMTDEVLIFPTGAKITDEESAFSFSIPTNTPGLKFICRESFHQGDSEFNYPLSSKFNEMDTMLIFDNVLVPWERVFFYHRQDLAHKLFYKSSFTPHVLHQVVTRQVVKTKFLLGLAQLLVTTLSVSEYQHIQEKISEIIIGLETMNSLLEVSESTAILDEWGTMTPNISQLYVAATTFPKLYPRFIDILQLIGAGGMLTLPTEEDFNSNLQSDLLHYLQGSSCDAISRVKLFRLAWDLTMSAFGTRQTHYERFFFGDPVRMASNLYKGYPREESLTMVKNFLHL</sequence>
<evidence type="ECO:0000259" key="5">
    <source>
        <dbReference type="Pfam" id="PF11794"/>
    </source>
</evidence>
<dbReference type="InterPro" id="IPR012687">
    <property type="entry name" value="HpaB_Deino-type"/>
</dbReference>
<dbReference type="PANTHER" id="PTHR36117">
    <property type="entry name" value="4-HYDROXYPHENYLACETATE 3-MONOOXYGENASE-RELATED"/>
    <property type="match status" value="1"/>
</dbReference>
<dbReference type="InterPro" id="IPR024719">
    <property type="entry name" value="HpaB/PvcC/4-BUDH_C"/>
</dbReference>
<evidence type="ECO:0000256" key="1">
    <source>
        <dbReference type="ARBA" id="ARBA00022630"/>
    </source>
</evidence>
<dbReference type="NCBIfam" id="TIGR02309">
    <property type="entry name" value="HpaB-1"/>
    <property type="match status" value="1"/>
</dbReference>
<evidence type="ECO:0000256" key="2">
    <source>
        <dbReference type="ARBA" id="ARBA00022827"/>
    </source>
</evidence>
<keyword evidence="3 6" id="KW-0560">Oxidoreductase</keyword>
<keyword evidence="7" id="KW-1185">Reference proteome</keyword>
<reference evidence="6 7" key="1">
    <citation type="submission" date="2024-09" db="EMBL/GenBank/DDBJ databases">
        <authorList>
            <person name="Sun Q."/>
            <person name="Mori K."/>
        </authorList>
    </citation>
    <scope>NUCLEOTIDE SEQUENCE [LARGE SCALE GENOMIC DNA]</scope>
    <source>
        <strain evidence="6 7">CCM 7228</strain>
    </source>
</reference>
<dbReference type="InterPro" id="IPR036250">
    <property type="entry name" value="AcylCo_DH-like_C"/>
</dbReference>
<dbReference type="Gene3D" id="2.40.110.10">
    <property type="entry name" value="Butyryl-CoA Dehydrogenase, subunit A, domain 2"/>
    <property type="match status" value="1"/>
</dbReference>
<evidence type="ECO:0000259" key="4">
    <source>
        <dbReference type="Pfam" id="PF03241"/>
    </source>
</evidence>
<gene>
    <name evidence="6" type="primary">hpaB</name>
    <name evidence="6" type="ORF">ACFFIX_05925</name>
</gene>
<dbReference type="PIRSF" id="PIRSF000331">
    <property type="entry name" value="HpaA_HpaB"/>
    <property type="match status" value="1"/>
</dbReference>